<proteinExistence type="predicted"/>
<evidence type="ECO:0000313" key="1">
    <source>
        <dbReference type="EMBL" id="NED96880.1"/>
    </source>
</evidence>
<protein>
    <submittedName>
        <fullName evidence="1">Uncharacterized protein</fullName>
    </submittedName>
</protein>
<evidence type="ECO:0000313" key="2">
    <source>
        <dbReference type="Proteomes" id="UP000469185"/>
    </source>
</evidence>
<keyword evidence="2" id="KW-1185">Reference proteome</keyword>
<dbReference type="EMBL" id="JAAGOB010000008">
    <property type="protein sequence ID" value="NED96880.1"/>
    <property type="molecule type" value="Genomic_DNA"/>
</dbReference>
<comment type="caution">
    <text evidence="1">The sequence shown here is derived from an EMBL/GenBank/DDBJ whole genome shotgun (WGS) entry which is preliminary data.</text>
</comment>
<dbReference type="Proteomes" id="UP000469185">
    <property type="component" value="Unassembled WGS sequence"/>
</dbReference>
<dbReference type="RefSeq" id="WP_163819655.1">
    <property type="nucleotide sequence ID" value="NZ_JAAGOB010000008.1"/>
</dbReference>
<dbReference type="AlphaFoldDB" id="A0A6N9YPM1"/>
<reference evidence="1 2" key="1">
    <citation type="submission" date="2020-02" db="EMBL/GenBank/DDBJ databases">
        <authorList>
            <person name="Li X.-J."/>
            <person name="Feng X.-M."/>
        </authorList>
    </citation>
    <scope>NUCLEOTIDE SEQUENCE [LARGE SCALE GENOMIC DNA]</scope>
    <source>
        <strain evidence="1 2">CGMCC 4.7225</strain>
    </source>
</reference>
<accession>A0A6N9YPM1</accession>
<sequence>MAVVGAERGDGGAHDLAAATSWSTSLVVLIAGPRGMGRPEGVLARQNSSYIRRGMPLCWMTPR</sequence>
<organism evidence="1 2">
    <name type="scientific">Phytoactinopolyspora alkaliphila</name>
    <dbReference type="NCBI Taxonomy" id="1783498"/>
    <lineage>
        <taxon>Bacteria</taxon>
        <taxon>Bacillati</taxon>
        <taxon>Actinomycetota</taxon>
        <taxon>Actinomycetes</taxon>
        <taxon>Jiangellales</taxon>
        <taxon>Jiangellaceae</taxon>
        <taxon>Phytoactinopolyspora</taxon>
    </lineage>
</organism>
<name>A0A6N9YPM1_9ACTN</name>
<gene>
    <name evidence="1" type="ORF">G1H11_16360</name>
</gene>